<reference evidence="2 3" key="1">
    <citation type="journal article" date="2019" name="Int. J. Syst. Evol. Microbiol.">
        <title>The Global Catalogue of Microorganisms (GCM) 10K type strain sequencing project: providing services to taxonomists for standard genome sequencing and annotation.</title>
        <authorList>
            <consortium name="The Broad Institute Genomics Platform"/>
            <consortium name="The Broad Institute Genome Sequencing Center for Infectious Disease"/>
            <person name="Wu L."/>
            <person name="Ma J."/>
        </authorList>
    </citation>
    <scope>NUCLEOTIDE SEQUENCE [LARGE SCALE GENOMIC DNA]</scope>
    <source>
        <strain evidence="2 3">JCM 16014</strain>
    </source>
</reference>
<evidence type="ECO:0008006" key="4">
    <source>
        <dbReference type="Google" id="ProtNLM"/>
    </source>
</evidence>
<name>A0ABN2UY02_9ACTN</name>
<accession>A0ABN2UY02</accession>
<evidence type="ECO:0000313" key="3">
    <source>
        <dbReference type="Proteomes" id="UP001500751"/>
    </source>
</evidence>
<feature type="region of interest" description="Disordered" evidence="1">
    <location>
        <begin position="107"/>
        <end position="152"/>
    </location>
</feature>
<comment type="caution">
    <text evidence="2">The sequence shown here is derived from an EMBL/GenBank/DDBJ whole genome shotgun (WGS) entry which is preliminary data.</text>
</comment>
<dbReference type="InterPro" id="IPR011991">
    <property type="entry name" value="ArsR-like_HTH"/>
</dbReference>
<dbReference type="SUPFAM" id="SSF46785">
    <property type="entry name" value="Winged helix' DNA-binding domain"/>
    <property type="match status" value="1"/>
</dbReference>
<dbReference type="InterPro" id="IPR036390">
    <property type="entry name" value="WH_DNA-bd_sf"/>
</dbReference>
<dbReference type="Gene3D" id="1.10.10.10">
    <property type="entry name" value="Winged helix-like DNA-binding domain superfamily/Winged helix DNA-binding domain"/>
    <property type="match status" value="1"/>
</dbReference>
<keyword evidence="3" id="KW-1185">Reference proteome</keyword>
<feature type="compositionally biased region" description="Basic and acidic residues" evidence="1">
    <location>
        <begin position="114"/>
        <end position="126"/>
    </location>
</feature>
<gene>
    <name evidence="2" type="ORF">GCM10009839_56060</name>
</gene>
<dbReference type="CDD" id="cd00090">
    <property type="entry name" value="HTH_ARSR"/>
    <property type="match status" value="1"/>
</dbReference>
<protein>
    <recommendedName>
        <fullName evidence="4">ArsR family transcriptional regulator</fullName>
    </recommendedName>
</protein>
<organism evidence="2 3">
    <name type="scientific">Catenulispora yoronensis</name>
    <dbReference type="NCBI Taxonomy" id="450799"/>
    <lineage>
        <taxon>Bacteria</taxon>
        <taxon>Bacillati</taxon>
        <taxon>Actinomycetota</taxon>
        <taxon>Actinomycetes</taxon>
        <taxon>Catenulisporales</taxon>
        <taxon>Catenulisporaceae</taxon>
        <taxon>Catenulispora</taxon>
    </lineage>
</organism>
<dbReference type="Proteomes" id="UP001500751">
    <property type="component" value="Unassembled WGS sequence"/>
</dbReference>
<dbReference type="EMBL" id="BAAAQN010000038">
    <property type="protein sequence ID" value="GAA2045010.1"/>
    <property type="molecule type" value="Genomic_DNA"/>
</dbReference>
<dbReference type="RefSeq" id="WP_344668657.1">
    <property type="nucleotide sequence ID" value="NZ_BAAAQN010000038.1"/>
</dbReference>
<proteinExistence type="predicted"/>
<dbReference type="InterPro" id="IPR036388">
    <property type="entry name" value="WH-like_DNA-bd_sf"/>
</dbReference>
<evidence type="ECO:0000313" key="2">
    <source>
        <dbReference type="EMBL" id="GAA2045010.1"/>
    </source>
</evidence>
<evidence type="ECO:0000256" key="1">
    <source>
        <dbReference type="SAM" id="MobiDB-lite"/>
    </source>
</evidence>
<sequence>MESQVEQHELAHADPAAVELTAVLAALAEPVRLNIVRTVAALADQDGIACLEVWQQGGFTASKSTMSHHYKVLREAGLVVMWWVGAKKNVRLRRELVDERWPGLLDAVLGDQPPELRSDRQSERPAEQPSEQPSEQPAAERLPEQPAGAKSA</sequence>